<dbReference type="SUPFAM" id="SSF56176">
    <property type="entry name" value="FAD-binding/transporter-associated domain-like"/>
    <property type="match status" value="1"/>
</dbReference>
<evidence type="ECO:0000256" key="2">
    <source>
        <dbReference type="ARBA" id="ARBA00008000"/>
    </source>
</evidence>
<comment type="cofactor">
    <cofactor evidence="1">
        <name>FAD</name>
        <dbReference type="ChEBI" id="CHEBI:57692"/>
    </cofactor>
</comment>
<sequence length="275" mass="30272">MLKTLARSVRRLASSARNPSFAKVETSDLRVIRHASCCHRLPRRSQPYWPTVRKDESPSFHKAGTLGRHGFDDHRWARPFIVLGMWHCRFIGILSCDAGMILEELDNRVGLHGYMMPYDLGAKGSCMIGGNVATSAGGIRLLRYGSLHAHLMGLTAVLPTEEGTVVELGSAHRKDNTSLHTPHLFLGSEGQLGVITRVVMSATPKPASVQSAMLGVDTFESCCEVLRLAKRHLSEILSSFEFLDREAMVILDEALGLKPVLQSNPRFTILVETSG</sequence>
<dbReference type="InterPro" id="IPR016166">
    <property type="entry name" value="FAD-bd_PCMH"/>
</dbReference>
<dbReference type="GO" id="GO:0005739">
    <property type="term" value="C:mitochondrion"/>
    <property type="evidence" value="ECO:0007669"/>
    <property type="project" value="TreeGrafter"/>
</dbReference>
<comment type="similarity">
    <text evidence="2">Belongs to the FAD-binding oxidoreductase/transferase type 4 family.</text>
</comment>
<protein>
    <recommendedName>
        <fullName evidence="5">D-2-hydroxyglutarate dehydrogenase, mitochondrial</fullName>
        <ecNumber evidence="4">1.1.99.39</ecNumber>
    </recommendedName>
</protein>
<dbReference type="EMBL" id="KZ347665">
    <property type="protein sequence ID" value="PIO67324.1"/>
    <property type="molecule type" value="Genomic_DNA"/>
</dbReference>
<dbReference type="OrthoDB" id="5332616at2759"/>
<reference evidence="9 10" key="1">
    <citation type="submission" date="2015-09" db="EMBL/GenBank/DDBJ databases">
        <title>Draft genome of the parasitic nematode Teladorsagia circumcincta isolate WARC Sus (inbred).</title>
        <authorList>
            <person name="Mitreva M."/>
        </authorList>
    </citation>
    <scope>NUCLEOTIDE SEQUENCE [LARGE SCALE GENOMIC DNA]</scope>
    <source>
        <strain evidence="9 10">S</strain>
    </source>
</reference>
<dbReference type="Gene3D" id="3.30.70.2190">
    <property type="match status" value="1"/>
</dbReference>
<evidence type="ECO:0000313" key="10">
    <source>
        <dbReference type="Proteomes" id="UP000230423"/>
    </source>
</evidence>
<evidence type="ECO:0000256" key="7">
    <source>
        <dbReference type="ARBA" id="ARBA00049267"/>
    </source>
</evidence>
<comment type="catalytic activity">
    <reaction evidence="7">
        <text>(R)-malate + A = oxaloacetate + AH2</text>
        <dbReference type="Rhea" id="RHEA:67460"/>
        <dbReference type="ChEBI" id="CHEBI:13193"/>
        <dbReference type="ChEBI" id="CHEBI:15588"/>
        <dbReference type="ChEBI" id="CHEBI:16452"/>
        <dbReference type="ChEBI" id="CHEBI:17499"/>
    </reaction>
    <physiologicalReaction direction="left-to-right" evidence="7">
        <dbReference type="Rhea" id="RHEA:67461"/>
    </physiologicalReaction>
</comment>
<evidence type="ECO:0000256" key="4">
    <source>
        <dbReference type="ARBA" id="ARBA00039003"/>
    </source>
</evidence>
<dbReference type="Proteomes" id="UP000230423">
    <property type="component" value="Unassembled WGS sequence"/>
</dbReference>
<accession>A0A2G9UAU1</accession>
<dbReference type="InterPro" id="IPR016169">
    <property type="entry name" value="FAD-bd_PCMH_sub2"/>
</dbReference>
<dbReference type="GO" id="GO:0051990">
    <property type="term" value="F:(R)-2-hydroxyglutarate dehydrogenase activity"/>
    <property type="evidence" value="ECO:0007669"/>
    <property type="project" value="UniProtKB-EC"/>
</dbReference>
<dbReference type="PANTHER" id="PTHR43716">
    <property type="entry name" value="D-2-HYDROXYGLUTARATE DEHYDROGENASE, MITOCHONDRIAL"/>
    <property type="match status" value="1"/>
</dbReference>
<organism evidence="9 10">
    <name type="scientific">Teladorsagia circumcincta</name>
    <name type="common">Brown stomach worm</name>
    <name type="synonym">Ostertagia circumcincta</name>
    <dbReference type="NCBI Taxonomy" id="45464"/>
    <lineage>
        <taxon>Eukaryota</taxon>
        <taxon>Metazoa</taxon>
        <taxon>Ecdysozoa</taxon>
        <taxon>Nematoda</taxon>
        <taxon>Chromadorea</taxon>
        <taxon>Rhabditida</taxon>
        <taxon>Rhabditina</taxon>
        <taxon>Rhabditomorpha</taxon>
        <taxon>Strongyloidea</taxon>
        <taxon>Trichostrongylidae</taxon>
        <taxon>Teladorsagia</taxon>
    </lineage>
</organism>
<evidence type="ECO:0000313" key="9">
    <source>
        <dbReference type="EMBL" id="PIO67324.1"/>
    </source>
</evidence>
<dbReference type="InterPro" id="IPR051264">
    <property type="entry name" value="FAD-oxidored/transferase_4"/>
</dbReference>
<evidence type="ECO:0000256" key="1">
    <source>
        <dbReference type="ARBA" id="ARBA00001974"/>
    </source>
</evidence>
<evidence type="ECO:0000256" key="3">
    <source>
        <dbReference type="ARBA" id="ARBA00023002"/>
    </source>
</evidence>
<keyword evidence="3" id="KW-0560">Oxidoreductase</keyword>
<evidence type="ECO:0000256" key="6">
    <source>
        <dbReference type="ARBA" id="ARBA00045410"/>
    </source>
</evidence>
<dbReference type="GO" id="GO:0071949">
    <property type="term" value="F:FAD binding"/>
    <property type="evidence" value="ECO:0007669"/>
    <property type="project" value="InterPro"/>
</dbReference>
<dbReference type="EC" id="1.1.99.39" evidence="4"/>
<keyword evidence="10" id="KW-1185">Reference proteome</keyword>
<dbReference type="InterPro" id="IPR036318">
    <property type="entry name" value="FAD-bd_PCMH-like_sf"/>
</dbReference>
<proteinExistence type="inferred from homology"/>
<dbReference type="AlphaFoldDB" id="A0A2G9UAU1"/>
<evidence type="ECO:0000256" key="5">
    <source>
        <dbReference type="ARBA" id="ARBA00039639"/>
    </source>
</evidence>
<dbReference type="PANTHER" id="PTHR43716:SF1">
    <property type="entry name" value="D-2-HYDROXYGLUTARATE DEHYDROGENASE, MITOCHONDRIAL"/>
    <property type="match status" value="1"/>
</dbReference>
<evidence type="ECO:0000259" key="8">
    <source>
        <dbReference type="PROSITE" id="PS51387"/>
    </source>
</evidence>
<feature type="domain" description="FAD-binding PCMH-type" evidence="8">
    <location>
        <begin position="92"/>
        <end position="205"/>
    </location>
</feature>
<dbReference type="InterPro" id="IPR006094">
    <property type="entry name" value="Oxid_FAD_bind_N"/>
</dbReference>
<dbReference type="InterPro" id="IPR004113">
    <property type="entry name" value="FAD-bd_oxidored_4_C"/>
</dbReference>
<dbReference type="Pfam" id="PF01565">
    <property type="entry name" value="FAD_binding_4"/>
    <property type="match status" value="1"/>
</dbReference>
<dbReference type="PROSITE" id="PS51387">
    <property type="entry name" value="FAD_PCMH"/>
    <property type="match status" value="1"/>
</dbReference>
<gene>
    <name evidence="9" type="ORF">TELCIR_10930</name>
</gene>
<dbReference type="Pfam" id="PF02913">
    <property type="entry name" value="FAD-oxidase_C"/>
    <property type="match status" value="1"/>
</dbReference>
<comment type="function">
    <text evidence="6">Catalyzes the oxidation of D-2-hydroxyglutarate (D-2-HG) to alpha-ketoglutarate. Also catalyzes the oxidation of other D-2-hydroxyacids, such as D-malate (D-MAL) and D-lactate (D-LAC). Exhibits high activities towards D-2-HG and D-MAL but a very weak activity towards D-LAC.</text>
</comment>
<dbReference type="Gene3D" id="3.30.465.10">
    <property type="match status" value="1"/>
</dbReference>
<name>A0A2G9UAU1_TELCI</name>